<evidence type="ECO:0000256" key="2">
    <source>
        <dbReference type="SAM" id="MobiDB-lite"/>
    </source>
</evidence>
<keyword evidence="1" id="KW-0175">Coiled coil</keyword>
<feature type="coiled-coil region" evidence="1">
    <location>
        <begin position="41"/>
        <end position="75"/>
    </location>
</feature>
<organism evidence="3 4">
    <name type="scientific">Friedmanniomyces endolithicus</name>
    <dbReference type="NCBI Taxonomy" id="329885"/>
    <lineage>
        <taxon>Eukaryota</taxon>
        <taxon>Fungi</taxon>
        <taxon>Dikarya</taxon>
        <taxon>Ascomycota</taxon>
        <taxon>Pezizomycotina</taxon>
        <taxon>Dothideomycetes</taxon>
        <taxon>Dothideomycetidae</taxon>
        <taxon>Mycosphaerellales</taxon>
        <taxon>Teratosphaeriaceae</taxon>
        <taxon>Friedmanniomyces</taxon>
    </lineage>
</organism>
<feature type="compositionally biased region" description="Basic and acidic residues" evidence="2">
    <location>
        <begin position="8"/>
        <end position="18"/>
    </location>
</feature>
<reference evidence="3" key="1">
    <citation type="submission" date="2021-12" db="EMBL/GenBank/DDBJ databases">
        <title>Black yeast isolated from Biological Soil Crust.</title>
        <authorList>
            <person name="Kurbessoian T."/>
        </authorList>
    </citation>
    <scope>NUCLEOTIDE SEQUENCE</scope>
    <source>
        <strain evidence="3">CCFEE 5208</strain>
    </source>
</reference>
<evidence type="ECO:0000313" key="4">
    <source>
        <dbReference type="Proteomes" id="UP001168146"/>
    </source>
</evidence>
<accession>A0AAN6F757</accession>
<sequence>MSSNVASDLEHTEEDRPHSITHRNLPILAPSVDYRSELNIADAKKQEYSAATQKVREWQNMVRDINKTLRQLQESARPNEEPSLLCRQWKANLARPCLDLSKAEEKEGALEQHGVHRW</sequence>
<gene>
    <name evidence="3" type="ORF">LTR82_015798</name>
</gene>
<comment type="caution">
    <text evidence="3">The sequence shown here is derived from an EMBL/GenBank/DDBJ whole genome shotgun (WGS) entry which is preliminary data.</text>
</comment>
<name>A0AAN6F757_9PEZI</name>
<evidence type="ECO:0000313" key="3">
    <source>
        <dbReference type="EMBL" id="KAK0307761.1"/>
    </source>
</evidence>
<protein>
    <submittedName>
        <fullName evidence="3">Uncharacterized protein</fullName>
    </submittedName>
</protein>
<feature type="region of interest" description="Disordered" evidence="2">
    <location>
        <begin position="1"/>
        <end position="24"/>
    </location>
</feature>
<dbReference type="AlphaFoldDB" id="A0AAN6F757"/>
<evidence type="ECO:0000256" key="1">
    <source>
        <dbReference type="SAM" id="Coils"/>
    </source>
</evidence>
<dbReference type="Proteomes" id="UP001168146">
    <property type="component" value="Unassembled WGS sequence"/>
</dbReference>
<dbReference type="EMBL" id="JASUXU010000092">
    <property type="protein sequence ID" value="KAK0307761.1"/>
    <property type="molecule type" value="Genomic_DNA"/>
</dbReference>
<proteinExistence type="predicted"/>